<reference evidence="8 9" key="1">
    <citation type="submission" date="2024-09" db="EMBL/GenBank/DDBJ databases">
        <title>Itraconazole resistance in Madurella fahalii resulting from another homologue of gene encoding cytochrome P450 14-alpha sterol demethylase (CYP51).</title>
        <authorList>
            <person name="Yoshioka I."/>
            <person name="Fahal A.H."/>
            <person name="Kaneko S."/>
            <person name="Yaguchi T."/>
        </authorList>
    </citation>
    <scope>NUCLEOTIDE SEQUENCE [LARGE SCALE GENOMIC DNA]</scope>
    <source>
        <strain evidence="8 9">IFM 68171</strain>
    </source>
</reference>
<protein>
    <submittedName>
        <fullName evidence="8">Isotrichodermin C-15 hydroxylase</fullName>
    </submittedName>
</protein>
<dbReference type="PROSITE" id="PS00086">
    <property type="entry name" value="CYTOCHROME_P450"/>
    <property type="match status" value="1"/>
</dbReference>
<keyword evidence="6" id="KW-0503">Monooxygenase</keyword>
<dbReference type="CDD" id="cd11058">
    <property type="entry name" value="CYP60B-like"/>
    <property type="match status" value="1"/>
</dbReference>
<keyword evidence="4 6" id="KW-0479">Metal-binding</keyword>
<dbReference type="GeneID" id="98178141"/>
<comment type="caution">
    <text evidence="8">The sequence shown here is derived from an EMBL/GenBank/DDBJ whole genome shotgun (WGS) entry which is preliminary data.</text>
</comment>
<sequence length="504" mass="56973">MASLGWMLSLYSSLGGAKAVAVLLLVIVPPAWFIYNIYFHPLAGFPGPLLYRGSNLGKISQQMRGNITNKIHELHQIYGPVVRVAPWELSYISAQAWKDIYTGQKGKEPMPSNTIYGENELEFFGAFSVMWQSTSEGHTRHRRILAPAFSDKSLREQEPIITKHVACLMQRMRERAGTTVNLIDWFNFTAFDIIGDLTFGESFGCLEESKMHPWINFIFANLKGMMYGQIISTMGTFGAVLKMLVPKRIRDQVLQHADFTKERVKRRMERSTSRPDFMAHIIEHIGKDGGMSAGELMANAQILIMAGSETSATLLGGTAYFLMTNPDKRRKLEEEIRSAFADESEINFASISKLPYTLAVLHEAMRMHPPVPAGIHRFTPEGGAMIDGKWVAGGTDVVVHQWAAYRSPANFRDPDLFVPERWLGDERYADDNRDVFQPFSLGPRSCIGRGLAYMESRLVLARLIWNFDLELMPESVDWTSQKTWVLYEKLPLNARLTVRPSIPA</sequence>
<feature type="transmembrane region" description="Helical" evidence="7">
    <location>
        <begin position="20"/>
        <end position="39"/>
    </location>
</feature>
<dbReference type="SUPFAM" id="SSF48264">
    <property type="entry name" value="Cytochrome P450"/>
    <property type="match status" value="1"/>
</dbReference>
<dbReference type="PRINTS" id="PR00463">
    <property type="entry name" value="EP450I"/>
</dbReference>
<dbReference type="RefSeq" id="XP_070918919.1">
    <property type="nucleotide sequence ID" value="XM_071062818.1"/>
</dbReference>
<dbReference type="PRINTS" id="PR00385">
    <property type="entry name" value="P450"/>
</dbReference>
<evidence type="ECO:0000313" key="9">
    <source>
        <dbReference type="Proteomes" id="UP001628179"/>
    </source>
</evidence>
<comment type="cofactor">
    <cofactor evidence="1">
        <name>heme</name>
        <dbReference type="ChEBI" id="CHEBI:30413"/>
    </cofactor>
</comment>
<accession>A0ABQ0GHF9</accession>
<evidence type="ECO:0000256" key="6">
    <source>
        <dbReference type="RuleBase" id="RU000461"/>
    </source>
</evidence>
<keyword evidence="7" id="KW-1133">Transmembrane helix</keyword>
<dbReference type="Proteomes" id="UP001628179">
    <property type="component" value="Unassembled WGS sequence"/>
</dbReference>
<evidence type="ECO:0000256" key="1">
    <source>
        <dbReference type="ARBA" id="ARBA00001971"/>
    </source>
</evidence>
<dbReference type="InterPro" id="IPR036396">
    <property type="entry name" value="Cyt_P450_sf"/>
</dbReference>
<dbReference type="PANTHER" id="PTHR24305:SF210">
    <property type="entry name" value="CYTOCHROME P450 MONOOXYGENASE ASQL-RELATED"/>
    <property type="match status" value="1"/>
</dbReference>
<dbReference type="Pfam" id="PF00067">
    <property type="entry name" value="p450"/>
    <property type="match status" value="1"/>
</dbReference>
<dbReference type="InterPro" id="IPR017972">
    <property type="entry name" value="Cyt_P450_CS"/>
</dbReference>
<keyword evidence="7" id="KW-0472">Membrane</keyword>
<keyword evidence="5 6" id="KW-0408">Iron</keyword>
<organism evidence="8 9">
    <name type="scientific">Madurella fahalii</name>
    <dbReference type="NCBI Taxonomy" id="1157608"/>
    <lineage>
        <taxon>Eukaryota</taxon>
        <taxon>Fungi</taxon>
        <taxon>Dikarya</taxon>
        <taxon>Ascomycota</taxon>
        <taxon>Pezizomycotina</taxon>
        <taxon>Sordariomycetes</taxon>
        <taxon>Sordariomycetidae</taxon>
        <taxon>Sordariales</taxon>
        <taxon>Sordariales incertae sedis</taxon>
        <taxon>Madurella</taxon>
    </lineage>
</organism>
<keyword evidence="6" id="KW-0560">Oxidoreductase</keyword>
<dbReference type="EMBL" id="BAAFSV010000004">
    <property type="protein sequence ID" value="GAB1317188.1"/>
    <property type="molecule type" value="Genomic_DNA"/>
</dbReference>
<dbReference type="InterPro" id="IPR001128">
    <property type="entry name" value="Cyt_P450"/>
</dbReference>
<evidence type="ECO:0000256" key="4">
    <source>
        <dbReference type="ARBA" id="ARBA00022723"/>
    </source>
</evidence>
<comment type="similarity">
    <text evidence="2 6">Belongs to the cytochrome P450 family.</text>
</comment>
<name>A0ABQ0GHF9_9PEZI</name>
<keyword evidence="7" id="KW-0812">Transmembrane</keyword>
<keyword evidence="3 6" id="KW-0349">Heme</keyword>
<evidence type="ECO:0000256" key="5">
    <source>
        <dbReference type="ARBA" id="ARBA00023004"/>
    </source>
</evidence>
<dbReference type="InterPro" id="IPR050121">
    <property type="entry name" value="Cytochrome_P450_monoxygenase"/>
</dbReference>
<dbReference type="InterPro" id="IPR002401">
    <property type="entry name" value="Cyt_P450_E_grp-I"/>
</dbReference>
<evidence type="ECO:0000313" key="8">
    <source>
        <dbReference type="EMBL" id="GAB1317188.1"/>
    </source>
</evidence>
<dbReference type="Gene3D" id="1.10.630.10">
    <property type="entry name" value="Cytochrome P450"/>
    <property type="match status" value="1"/>
</dbReference>
<evidence type="ECO:0000256" key="2">
    <source>
        <dbReference type="ARBA" id="ARBA00010617"/>
    </source>
</evidence>
<dbReference type="PANTHER" id="PTHR24305">
    <property type="entry name" value="CYTOCHROME P450"/>
    <property type="match status" value="1"/>
</dbReference>
<evidence type="ECO:0000256" key="7">
    <source>
        <dbReference type="SAM" id="Phobius"/>
    </source>
</evidence>
<gene>
    <name evidence="8" type="ORF">MFIFM68171_07398</name>
</gene>
<proteinExistence type="inferred from homology"/>
<keyword evidence="9" id="KW-1185">Reference proteome</keyword>
<evidence type="ECO:0000256" key="3">
    <source>
        <dbReference type="ARBA" id="ARBA00022617"/>
    </source>
</evidence>